<evidence type="ECO:0000313" key="7">
    <source>
        <dbReference type="EMBL" id="EEZ61893.1"/>
    </source>
</evidence>
<dbReference type="EMBL" id="ACUX02000005">
    <property type="protein sequence ID" value="EEZ61893.1"/>
    <property type="molecule type" value="Genomic_DNA"/>
</dbReference>
<dbReference type="NCBIfam" id="TIGR01378">
    <property type="entry name" value="thi_PPkinase"/>
    <property type="match status" value="1"/>
</dbReference>
<reference evidence="7" key="1">
    <citation type="submission" date="2009-10" db="EMBL/GenBank/DDBJ databases">
        <authorList>
            <person name="Weinstock G."/>
            <person name="Sodergren E."/>
            <person name="Clifton S."/>
            <person name="Fulton L."/>
            <person name="Fulton B."/>
            <person name="Courtney L."/>
            <person name="Fronick C."/>
            <person name="Harrison M."/>
            <person name="Strong C."/>
            <person name="Farmer C."/>
            <person name="Delahaunty K."/>
            <person name="Markovic C."/>
            <person name="Hall O."/>
            <person name="Minx P."/>
            <person name="Tomlinson C."/>
            <person name="Mitreva M."/>
            <person name="Nelson J."/>
            <person name="Hou S."/>
            <person name="Wollam A."/>
            <person name="Pepin K.H."/>
            <person name="Johnson M."/>
            <person name="Bhonagiri V."/>
            <person name="Nash W.E."/>
            <person name="Warren W."/>
            <person name="Chinwalla A."/>
            <person name="Mardis E.R."/>
            <person name="Wilson R.K."/>
        </authorList>
    </citation>
    <scope>NUCLEOTIDE SEQUENCE [LARGE SCALE GENOMIC DNA]</scope>
    <source>
        <strain evidence="7">ATCC 700122</strain>
    </source>
</reference>
<dbReference type="InterPro" id="IPR007371">
    <property type="entry name" value="TPK_catalytic"/>
</dbReference>
<evidence type="ECO:0000313" key="8">
    <source>
        <dbReference type="Proteomes" id="UP000006001"/>
    </source>
</evidence>
<accession>D0WF23</accession>
<dbReference type="PANTHER" id="PTHR41299">
    <property type="entry name" value="THIAMINE PYROPHOSPHOKINASE"/>
    <property type="match status" value="1"/>
</dbReference>
<keyword evidence="4" id="KW-0067">ATP-binding</keyword>
<evidence type="ECO:0000256" key="4">
    <source>
        <dbReference type="ARBA" id="ARBA00022840"/>
    </source>
</evidence>
<dbReference type="GO" id="GO:0009229">
    <property type="term" value="P:thiamine diphosphate biosynthetic process"/>
    <property type="evidence" value="ECO:0007669"/>
    <property type="project" value="InterPro"/>
</dbReference>
<dbReference type="AlphaFoldDB" id="D0WF23"/>
<dbReference type="GO" id="GO:0006772">
    <property type="term" value="P:thiamine metabolic process"/>
    <property type="evidence" value="ECO:0007669"/>
    <property type="project" value="UniProtKB-UniRule"/>
</dbReference>
<proteinExistence type="predicted"/>
<dbReference type="InterPro" id="IPR006282">
    <property type="entry name" value="Thi_PPkinase"/>
</dbReference>
<feature type="domain" description="Thiamin pyrophosphokinase catalytic" evidence="6">
    <location>
        <begin position="44"/>
        <end position="138"/>
    </location>
</feature>
<dbReference type="PANTHER" id="PTHR41299:SF1">
    <property type="entry name" value="THIAMINE PYROPHOSPHOKINASE"/>
    <property type="match status" value="1"/>
</dbReference>
<dbReference type="Proteomes" id="UP000006001">
    <property type="component" value="Unassembled WGS sequence"/>
</dbReference>
<dbReference type="InterPro" id="IPR036759">
    <property type="entry name" value="TPK_catalytic_sf"/>
</dbReference>
<evidence type="ECO:0000259" key="6">
    <source>
        <dbReference type="Pfam" id="PF04263"/>
    </source>
</evidence>
<dbReference type="Gene3D" id="3.40.50.10240">
    <property type="entry name" value="Thiamin pyrophosphokinase, catalytic domain"/>
    <property type="match status" value="1"/>
</dbReference>
<dbReference type="GO" id="GO:0004788">
    <property type="term" value="F:thiamine diphosphokinase activity"/>
    <property type="evidence" value="ECO:0007669"/>
    <property type="project" value="UniProtKB-UniRule"/>
</dbReference>
<dbReference type="SUPFAM" id="SSF63999">
    <property type="entry name" value="Thiamin pyrophosphokinase, catalytic domain"/>
    <property type="match status" value="1"/>
</dbReference>
<dbReference type="EC" id="2.7.6.2" evidence="5"/>
<sequence>MEQRHGGGCVRIASSGGVGSSGGICAVVGSAAFDEAFFSRHRFDYVVAADAGFASLMRAGIRPDAVVGDFDSLGFAPDVPDAVVHPARKDESDLFLACEQALAHGCGTIALLGALGGRLDQTYATLQTLVRLSHRGIRSFAAGDGECVAVLTGGAFDELFLPASLNGGFSVFSASDRSFGVDEEGASYALSSATLSNDVPLGLSNECAGAPIRISVSEGDLLVFLPSSTTFDV</sequence>
<dbReference type="GeneID" id="85007149"/>
<dbReference type="CDD" id="cd07995">
    <property type="entry name" value="TPK"/>
    <property type="match status" value="1"/>
</dbReference>
<evidence type="ECO:0000256" key="2">
    <source>
        <dbReference type="ARBA" id="ARBA00022741"/>
    </source>
</evidence>
<organism evidence="7 8">
    <name type="scientific">Slackia exigua (strain ATCC 700122 / DSM 15923 / CIP 105133 / JCM 11022 / KCTC 5966 / S-7)</name>
    <dbReference type="NCBI Taxonomy" id="649764"/>
    <lineage>
        <taxon>Bacteria</taxon>
        <taxon>Bacillati</taxon>
        <taxon>Actinomycetota</taxon>
        <taxon>Coriobacteriia</taxon>
        <taxon>Eggerthellales</taxon>
        <taxon>Eggerthellaceae</taxon>
        <taxon>Slackia</taxon>
    </lineage>
</organism>
<dbReference type="RefSeq" id="WP_006361783.1">
    <property type="nucleotide sequence ID" value="NZ_GG700630.1"/>
</dbReference>
<dbReference type="Pfam" id="PF04263">
    <property type="entry name" value="TPK_catalytic"/>
    <property type="match status" value="1"/>
</dbReference>
<dbReference type="GO" id="GO:0005524">
    <property type="term" value="F:ATP binding"/>
    <property type="evidence" value="ECO:0007669"/>
    <property type="project" value="UniProtKB-KW"/>
</dbReference>
<evidence type="ECO:0000256" key="3">
    <source>
        <dbReference type="ARBA" id="ARBA00022777"/>
    </source>
</evidence>
<protein>
    <recommendedName>
        <fullName evidence="5">Thiamine diphosphokinase</fullName>
        <ecNumber evidence="5">2.7.6.2</ecNumber>
    </recommendedName>
</protein>
<name>D0WF23_SLAES</name>
<dbReference type="HOGENOM" id="CLU_044237_1_2_11"/>
<keyword evidence="3" id="KW-0418">Kinase</keyword>
<dbReference type="InterPro" id="IPR053149">
    <property type="entry name" value="TPK"/>
</dbReference>
<evidence type="ECO:0000256" key="5">
    <source>
        <dbReference type="NCBIfam" id="TIGR01378"/>
    </source>
</evidence>
<keyword evidence="8" id="KW-1185">Reference proteome</keyword>
<comment type="caution">
    <text evidence="7">The sequence shown here is derived from an EMBL/GenBank/DDBJ whole genome shotgun (WGS) entry which is preliminary data.</text>
</comment>
<evidence type="ECO:0000256" key="1">
    <source>
        <dbReference type="ARBA" id="ARBA00022679"/>
    </source>
</evidence>
<keyword evidence="1 7" id="KW-0808">Transferase</keyword>
<dbReference type="eggNOG" id="COG1564">
    <property type="taxonomic scope" value="Bacteria"/>
</dbReference>
<keyword evidence="2" id="KW-0547">Nucleotide-binding</keyword>
<dbReference type="STRING" id="649764.HMPREF0762_00529"/>
<gene>
    <name evidence="7" type="ORF">HMPREF0762_00529</name>
</gene>
<dbReference type="GO" id="GO:0016301">
    <property type="term" value="F:kinase activity"/>
    <property type="evidence" value="ECO:0007669"/>
    <property type="project" value="UniProtKB-KW"/>
</dbReference>